<dbReference type="PANTHER" id="PTHR30288:SF0">
    <property type="entry name" value="FLAGELLAR HOOK-ASSOCIATED PROTEIN 2"/>
    <property type="match status" value="1"/>
</dbReference>
<dbReference type="PANTHER" id="PTHR30288">
    <property type="entry name" value="FLAGELLAR CAP/ASSEMBLY PROTEIN FLID"/>
    <property type="match status" value="1"/>
</dbReference>
<keyword evidence="3" id="KW-0175">Coiled coil</keyword>
<dbReference type="GO" id="GO:0005576">
    <property type="term" value="C:extracellular region"/>
    <property type="evidence" value="ECO:0007669"/>
    <property type="project" value="UniProtKB-SubCell"/>
</dbReference>
<dbReference type="EMBL" id="AJLS01000157">
    <property type="protein sequence ID" value="EKN63691.1"/>
    <property type="molecule type" value="Genomic_DNA"/>
</dbReference>
<proteinExistence type="inferred from homology"/>
<dbReference type="InterPro" id="IPR010809">
    <property type="entry name" value="FliD_C"/>
</dbReference>
<evidence type="ECO:0000313" key="9">
    <source>
        <dbReference type="Proteomes" id="UP000006316"/>
    </source>
</evidence>
<dbReference type="Pfam" id="PF07195">
    <property type="entry name" value="FliD_C"/>
    <property type="match status" value="1"/>
</dbReference>
<comment type="similarity">
    <text evidence="1 5">Belongs to the FliD family.</text>
</comment>
<keyword evidence="5" id="KW-0964">Secreted</keyword>
<keyword evidence="8" id="KW-0969">Cilium</keyword>
<feature type="domain" description="Flagellar hook-associated protein 2 C-terminal" evidence="7">
    <location>
        <begin position="231"/>
        <end position="505"/>
    </location>
</feature>
<dbReference type="OrthoDB" id="9776025at2"/>
<evidence type="ECO:0000259" key="7">
    <source>
        <dbReference type="Pfam" id="PF07195"/>
    </source>
</evidence>
<sequence>MITNNLRFSGLASGIDTESLVKKLMDAEKAQLNKVLQNKTKTEWKVDAYRAVNTKFLDLRTSMENLRLESTFTKSKLTSSDSSKVDATLSGIPSRSEYIISSAKPFQPGMPSSVKFASTNIQSEISEFGAGNGFQFTLNGETIDLTAQDSIRSSITKINALAGKTGVTASYSSGDQAVIFTSKDAATDINIANVSNSTNGLKLAAGTVSGTQNDFATGNPSGATGNSGVKAVDGEVTINGTTLALKSNQLTYDGIVFNFKTSIPAGSNVTITKKPDVDAILGSIKGFVDKYNDTIKSLHDALGEKRFKDFTPLLDEQKKDMKDSEIELWEGKAKSGLLQSDQMISSALDKLRRTLYSKVSDIDPGKMNSQFDSLAEIGITSSSNYKDNGKLVIGETKLREALEKNMNEVALLFSKKYDTTDVKDNTVNNRAEFENSGIGWRLYDQLNETMKEISKTAGTSNEAYLAKSLRQIDTQIDSWEKRLQLKENYYWKQFTAMEQAIQKSNTQSSWLMQQMGGGM</sequence>
<dbReference type="InterPro" id="IPR003481">
    <property type="entry name" value="FliD_N"/>
</dbReference>
<keyword evidence="9" id="KW-1185">Reference proteome</keyword>
<dbReference type="GO" id="GO:0071973">
    <property type="term" value="P:bacterial-type flagellum-dependent cell motility"/>
    <property type="evidence" value="ECO:0007669"/>
    <property type="project" value="TreeGrafter"/>
</dbReference>
<evidence type="ECO:0000256" key="4">
    <source>
        <dbReference type="ARBA" id="ARBA00023143"/>
    </source>
</evidence>
<comment type="function">
    <text evidence="5">Required for morphogenesis and for the elongation of the flagellar filament by facilitating polymerization of the flagellin monomers at the tip of growing filament. Forms a capping structure, which prevents flagellin subunits (transported through the central channel of the flagellum) from leaking out without polymerization at the distal end.</text>
</comment>
<name>K6DSC6_9BACI</name>
<evidence type="ECO:0000259" key="6">
    <source>
        <dbReference type="Pfam" id="PF02465"/>
    </source>
</evidence>
<keyword evidence="4 5" id="KW-0975">Bacterial flagellum</keyword>
<protein>
    <recommendedName>
        <fullName evidence="5">Flagellar hook-associated protein 2</fullName>
        <shortName evidence="5">HAP2</shortName>
    </recommendedName>
    <alternativeName>
        <fullName evidence="5">Flagellar cap protein</fullName>
    </alternativeName>
</protein>
<reference evidence="8 9" key="1">
    <citation type="journal article" date="2012" name="Front. Microbiol.">
        <title>Redundancy and modularity in membrane-associated dissimilatory nitrate reduction in Bacillus.</title>
        <authorList>
            <person name="Heylen K."/>
            <person name="Keltjens J."/>
        </authorList>
    </citation>
    <scope>NUCLEOTIDE SEQUENCE [LARGE SCALE GENOMIC DNA]</scope>
    <source>
        <strain evidence="9">LMG 21833T</strain>
    </source>
</reference>
<dbReference type="AlphaFoldDB" id="K6DSC6"/>
<dbReference type="Pfam" id="PF02465">
    <property type="entry name" value="FliD_N"/>
    <property type="match status" value="1"/>
</dbReference>
<dbReference type="InterPro" id="IPR010810">
    <property type="entry name" value="Flagellin_hook_IN_motif"/>
</dbReference>
<evidence type="ECO:0000256" key="3">
    <source>
        <dbReference type="ARBA" id="ARBA00023054"/>
    </source>
</evidence>
<dbReference type="GO" id="GO:0009421">
    <property type="term" value="C:bacterial-type flagellum filament cap"/>
    <property type="evidence" value="ECO:0007669"/>
    <property type="project" value="InterPro"/>
</dbReference>
<dbReference type="RefSeq" id="WP_007087880.1">
    <property type="nucleotide sequence ID" value="NZ_AJLS01000157.1"/>
</dbReference>
<dbReference type="InterPro" id="IPR040026">
    <property type="entry name" value="FliD"/>
</dbReference>
<gene>
    <name evidence="8" type="ORF">BABA_24445</name>
</gene>
<keyword evidence="8" id="KW-0966">Cell projection</keyword>
<dbReference type="eggNOG" id="COG1345">
    <property type="taxonomic scope" value="Bacteria"/>
</dbReference>
<comment type="subcellular location">
    <subcellularLocation>
        <location evidence="5">Secreted</location>
    </subcellularLocation>
    <subcellularLocation>
        <location evidence="5">Bacterial flagellum</location>
    </subcellularLocation>
</comment>
<accession>K6DSC6</accession>
<evidence type="ECO:0000256" key="5">
    <source>
        <dbReference type="RuleBase" id="RU362066"/>
    </source>
</evidence>
<evidence type="ECO:0000313" key="8">
    <source>
        <dbReference type="EMBL" id="EKN63691.1"/>
    </source>
</evidence>
<evidence type="ECO:0000256" key="2">
    <source>
        <dbReference type="ARBA" id="ARBA00011255"/>
    </source>
</evidence>
<dbReference type="PATRIC" id="fig|1117379.3.peg.5068"/>
<dbReference type="STRING" id="1117379.BABA_24445"/>
<comment type="subunit">
    <text evidence="2 5">Homopentamer.</text>
</comment>
<organism evidence="8 9">
    <name type="scientific">Neobacillus bataviensis LMG 21833</name>
    <dbReference type="NCBI Taxonomy" id="1117379"/>
    <lineage>
        <taxon>Bacteria</taxon>
        <taxon>Bacillati</taxon>
        <taxon>Bacillota</taxon>
        <taxon>Bacilli</taxon>
        <taxon>Bacillales</taxon>
        <taxon>Bacillaceae</taxon>
        <taxon>Neobacillus</taxon>
    </lineage>
</organism>
<dbReference type="Pfam" id="PF07196">
    <property type="entry name" value="Flagellin_IN"/>
    <property type="match status" value="1"/>
</dbReference>
<dbReference type="GO" id="GO:0009424">
    <property type="term" value="C:bacterial-type flagellum hook"/>
    <property type="evidence" value="ECO:0007669"/>
    <property type="project" value="UniProtKB-UniRule"/>
</dbReference>
<evidence type="ECO:0000256" key="1">
    <source>
        <dbReference type="ARBA" id="ARBA00009764"/>
    </source>
</evidence>
<feature type="domain" description="Flagellar hook-associated protein 2 N-terminal" evidence="6">
    <location>
        <begin position="13"/>
        <end position="91"/>
    </location>
</feature>
<keyword evidence="8" id="KW-0282">Flagellum</keyword>
<dbReference type="GO" id="GO:0007155">
    <property type="term" value="P:cell adhesion"/>
    <property type="evidence" value="ECO:0007669"/>
    <property type="project" value="InterPro"/>
</dbReference>
<dbReference type="Proteomes" id="UP000006316">
    <property type="component" value="Unassembled WGS sequence"/>
</dbReference>
<comment type="caution">
    <text evidence="8">The sequence shown here is derived from an EMBL/GenBank/DDBJ whole genome shotgun (WGS) entry which is preliminary data.</text>
</comment>